<dbReference type="AlphaFoldDB" id="A0A427B8I2"/>
<evidence type="ECO:0000256" key="1">
    <source>
        <dbReference type="SAM" id="MobiDB-lite"/>
    </source>
</evidence>
<organism evidence="2 3">
    <name type="scientific">Ensete ventricosum</name>
    <name type="common">Abyssinian banana</name>
    <name type="synonym">Musa ensete</name>
    <dbReference type="NCBI Taxonomy" id="4639"/>
    <lineage>
        <taxon>Eukaryota</taxon>
        <taxon>Viridiplantae</taxon>
        <taxon>Streptophyta</taxon>
        <taxon>Embryophyta</taxon>
        <taxon>Tracheophyta</taxon>
        <taxon>Spermatophyta</taxon>
        <taxon>Magnoliopsida</taxon>
        <taxon>Liliopsida</taxon>
        <taxon>Zingiberales</taxon>
        <taxon>Musaceae</taxon>
        <taxon>Ensete</taxon>
    </lineage>
</organism>
<name>A0A427B8I2_ENSVE</name>
<feature type="region of interest" description="Disordered" evidence="1">
    <location>
        <begin position="152"/>
        <end position="222"/>
    </location>
</feature>
<sequence length="222" mass="23943">MPTRNFGLLPSVGQFFGRTFAGDPGRPPCPFCKSPPRDLVCRYLLSFTSGGEAGSANCSAVGALTGTEEVGTGRPPPTFGKSCITLMLTISARPTMSHDDQVTKHKLKVSKRTPRSYIEACLDQSLLGDNRVEVVERLHRLQGMKGLSVHSGTMCEDELGGPKSSPKEPLGQHCSARGGEGSEEKLDTEKEGEEVMPTCETKEDWEGSRLNDRDVGSEDLKG</sequence>
<protein>
    <submittedName>
        <fullName evidence="2">Uncharacterized protein</fullName>
    </submittedName>
</protein>
<accession>A0A427B8I2</accession>
<feature type="compositionally biased region" description="Basic and acidic residues" evidence="1">
    <location>
        <begin position="180"/>
        <end position="189"/>
    </location>
</feature>
<evidence type="ECO:0000313" key="3">
    <source>
        <dbReference type="Proteomes" id="UP000287651"/>
    </source>
</evidence>
<dbReference type="Proteomes" id="UP000287651">
    <property type="component" value="Unassembled WGS sequence"/>
</dbReference>
<comment type="caution">
    <text evidence="2">The sequence shown here is derived from an EMBL/GenBank/DDBJ whole genome shotgun (WGS) entry which is preliminary data.</text>
</comment>
<evidence type="ECO:0000313" key="2">
    <source>
        <dbReference type="EMBL" id="RRT84781.1"/>
    </source>
</evidence>
<reference evidence="2 3" key="1">
    <citation type="journal article" date="2014" name="Agronomy (Basel)">
        <title>A Draft Genome Sequence for Ensete ventricosum, the Drought-Tolerant Tree Against Hunger.</title>
        <authorList>
            <person name="Harrison J."/>
            <person name="Moore K.A."/>
            <person name="Paszkiewicz K."/>
            <person name="Jones T."/>
            <person name="Grant M."/>
            <person name="Ambacheew D."/>
            <person name="Muzemil S."/>
            <person name="Studholme D.J."/>
        </authorList>
    </citation>
    <scope>NUCLEOTIDE SEQUENCE [LARGE SCALE GENOMIC DNA]</scope>
</reference>
<feature type="compositionally biased region" description="Basic and acidic residues" evidence="1">
    <location>
        <begin position="200"/>
        <end position="222"/>
    </location>
</feature>
<dbReference type="EMBL" id="AMZH03000233">
    <property type="protein sequence ID" value="RRT84781.1"/>
    <property type="molecule type" value="Genomic_DNA"/>
</dbReference>
<proteinExistence type="predicted"/>
<gene>
    <name evidence="2" type="ORF">B296_00002410</name>
</gene>